<evidence type="ECO:0000256" key="1">
    <source>
        <dbReference type="SAM" id="Phobius"/>
    </source>
</evidence>
<keyword evidence="3" id="KW-1185">Reference proteome</keyword>
<feature type="transmembrane region" description="Helical" evidence="1">
    <location>
        <begin position="12"/>
        <end position="38"/>
    </location>
</feature>
<dbReference type="PATRIC" id="fig|536227.13.peg.4999"/>
<feature type="transmembrane region" description="Helical" evidence="1">
    <location>
        <begin position="99"/>
        <end position="121"/>
    </location>
</feature>
<dbReference type="EMBL" id="ACVI01000029">
    <property type="protein sequence ID" value="EET87454.1"/>
    <property type="molecule type" value="Genomic_DNA"/>
</dbReference>
<evidence type="ECO:0000313" key="2">
    <source>
        <dbReference type="EMBL" id="EET87454.1"/>
    </source>
</evidence>
<feature type="transmembrane region" description="Helical" evidence="1">
    <location>
        <begin position="58"/>
        <end position="87"/>
    </location>
</feature>
<keyword evidence="1" id="KW-0812">Transmembrane</keyword>
<name>C6PTD1_9CLOT</name>
<dbReference type="RefSeq" id="WP_007060933.1">
    <property type="nucleotide sequence ID" value="NZ_ACVI01000029.1"/>
</dbReference>
<proteinExistence type="predicted"/>
<organism evidence="2 3">
    <name type="scientific">Clostridium carboxidivorans P7</name>
    <dbReference type="NCBI Taxonomy" id="536227"/>
    <lineage>
        <taxon>Bacteria</taxon>
        <taxon>Bacillati</taxon>
        <taxon>Bacillota</taxon>
        <taxon>Clostridia</taxon>
        <taxon>Eubacteriales</taxon>
        <taxon>Clostridiaceae</taxon>
        <taxon>Clostridium</taxon>
    </lineage>
</organism>
<reference evidence="2 3" key="1">
    <citation type="submission" date="2009-06" db="EMBL/GenBank/DDBJ databases">
        <title>The draft genome of Clostridium carboxidivorans P7.</title>
        <authorList>
            <consortium name="US DOE Joint Genome Institute (JGI-PGF)"/>
            <person name="Lucas S."/>
            <person name="Copeland A."/>
            <person name="Lapidus A."/>
            <person name="Glavina del Rio T."/>
            <person name="Tice H."/>
            <person name="Bruce D."/>
            <person name="Goodwin L."/>
            <person name="Pitluck S."/>
            <person name="Larimer F."/>
            <person name="Land M.L."/>
            <person name="Hauser L."/>
            <person name="Hemme C.L."/>
        </authorList>
    </citation>
    <scope>NUCLEOTIDE SEQUENCE [LARGE SCALE GENOMIC DNA]</scope>
    <source>
        <strain evidence="2 3">P7</strain>
    </source>
</reference>
<keyword evidence="1" id="KW-1133">Transmembrane helix</keyword>
<dbReference type="AlphaFoldDB" id="C6PTD1"/>
<accession>C6PTD1</accession>
<keyword evidence="1" id="KW-0472">Membrane</keyword>
<dbReference type="KEGG" id="cck:Ccar_24195"/>
<sequence length="239" mass="27390">MLKHKKEGLEVIKFSLHILAFILFAMGAVALILGMLHLPNIIPKFFPESRLGHAYSVLYPTYLCLEILIVGGILISLLLGVVNFIWWKKVIKLIPGSKLMFAKLAVVTFIVPNIIIFPMILSNDVQEPFNNIRADMKNYKSGNVKTYYGPLKPAIKEIMQGPYYSEKQYDNYFTQRWKIKEEDSKSPSWIRSSLGIVNEFNPKEGEEYKVTYLPETLIICDIQPIDKGNANKKSMDLQK</sequence>
<evidence type="ECO:0000313" key="3">
    <source>
        <dbReference type="Proteomes" id="UP000004198"/>
    </source>
</evidence>
<comment type="caution">
    <text evidence="2">The sequence shown here is derived from an EMBL/GenBank/DDBJ whole genome shotgun (WGS) entry which is preliminary data.</text>
</comment>
<dbReference type="Proteomes" id="UP000004198">
    <property type="component" value="Unassembled WGS sequence"/>
</dbReference>
<protein>
    <submittedName>
        <fullName evidence="2">Uncharacterized protein</fullName>
    </submittedName>
</protein>
<gene>
    <name evidence="2" type="ORF">CcarbDRAFT_2048</name>
</gene>